<dbReference type="EMBL" id="JANPWB010000004">
    <property type="protein sequence ID" value="KAJ1191354.1"/>
    <property type="molecule type" value="Genomic_DNA"/>
</dbReference>
<sequence length="127" mass="13944">MIFTVCIADSENREGCNCTRHTPATPPAPFGAGLCVAGPFPLGRRALPWRAPAGPAGKSEWPPRSSDRGAAIRRFLPGERRPPPTRVRMTLKVPTCRFWPLAQPAPRETYQTCAFLKTRDLGESKMG</sequence>
<organism evidence="2 3">
    <name type="scientific">Pleurodeles waltl</name>
    <name type="common">Iberian ribbed newt</name>
    <dbReference type="NCBI Taxonomy" id="8319"/>
    <lineage>
        <taxon>Eukaryota</taxon>
        <taxon>Metazoa</taxon>
        <taxon>Chordata</taxon>
        <taxon>Craniata</taxon>
        <taxon>Vertebrata</taxon>
        <taxon>Euteleostomi</taxon>
        <taxon>Amphibia</taxon>
        <taxon>Batrachia</taxon>
        <taxon>Caudata</taxon>
        <taxon>Salamandroidea</taxon>
        <taxon>Salamandridae</taxon>
        <taxon>Pleurodelinae</taxon>
        <taxon>Pleurodeles</taxon>
    </lineage>
</organism>
<protein>
    <submittedName>
        <fullName evidence="2">Uncharacterized protein</fullName>
    </submittedName>
</protein>
<name>A0AAV7USF3_PLEWA</name>
<proteinExistence type="predicted"/>
<keyword evidence="3" id="KW-1185">Reference proteome</keyword>
<accession>A0AAV7USF3</accession>
<evidence type="ECO:0000313" key="2">
    <source>
        <dbReference type="EMBL" id="KAJ1191354.1"/>
    </source>
</evidence>
<dbReference type="Proteomes" id="UP001066276">
    <property type="component" value="Chromosome 2_2"/>
</dbReference>
<comment type="caution">
    <text evidence="2">The sequence shown here is derived from an EMBL/GenBank/DDBJ whole genome shotgun (WGS) entry which is preliminary data.</text>
</comment>
<reference evidence="2" key="1">
    <citation type="journal article" date="2022" name="bioRxiv">
        <title>Sequencing and chromosome-scale assembly of the giantPleurodeles waltlgenome.</title>
        <authorList>
            <person name="Brown T."/>
            <person name="Elewa A."/>
            <person name="Iarovenko S."/>
            <person name="Subramanian E."/>
            <person name="Araus A.J."/>
            <person name="Petzold A."/>
            <person name="Susuki M."/>
            <person name="Suzuki K.-i.T."/>
            <person name="Hayashi T."/>
            <person name="Toyoda A."/>
            <person name="Oliveira C."/>
            <person name="Osipova E."/>
            <person name="Leigh N.D."/>
            <person name="Simon A."/>
            <person name="Yun M.H."/>
        </authorList>
    </citation>
    <scope>NUCLEOTIDE SEQUENCE</scope>
    <source>
        <strain evidence="2">20211129_DDA</strain>
        <tissue evidence="2">Liver</tissue>
    </source>
</reference>
<feature type="region of interest" description="Disordered" evidence="1">
    <location>
        <begin position="48"/>
        <end position="69"/>
    </location>
</feature>
<dbReference type="AlphaFoldDB" id="A0AAV7USF3"/>
<evidence type="ECO:0000313" key="3">
    <source>
        <dbReference type="Proteomes" id="UP001066276"/>
    </source>
</evidence>
<evidence type="ECO:0000256" key="1">
    <source>
        <dbReference type="SAM" id="MobiDB-lite"/>
    </source>
</evidence>
<gene>
    <name evidence="2" type="ORF">NDU88_000670</name>
</gene>